<evidence type="ECO:0000256" key="2">
    <source>
        <dbReference type="SAM" id="Phobius"/>
    </source>
</evidence>
<sequence length="106" mass="11431">MPPAKRSAHVRSHTRKDGTKVKSHNRDAAVAQAKAAWVSTGVSGLTTVALVLEMGLTILSTTALVVTALLGWLGVWASQKATKNKRKMRAATDARRKNTRRRSGRG</sequence>
<feature type="region of interest" description="Disordered" evidence="1">
    <location>
        <begin position="80"/>
        <end position="106"/>
    </location>
</feature>
<reference evidence="4" key="1">
    <citation type="journal article" date="2019" name="Int. J. Syst. Evol. Microbiol.">
        <title>The Global Catalogue of Microorganisms (GCM) 10K type strain sequencing project: providing services to taxonomists for standard genome sequencing and annotation.</title>
        <authorList>
            <consortium name="The Broad Institute Genomics Platform"/>
            <consortium name="The Broad Institute Genome Sequencing Center for Infectious Disease"/>
            <person name="Wu L."/>
            <person name="Ma J."/>
        </authorList>
    </citation>
    <scope>NUCLEOTIDE SEQUENCE [LARGE SCALE GENOMIC DNA]</scope>
    <source>
        <strain evidence="4">JCM 31696</strain>
    </source>
</reference>
<feature type="non-terminal residue" evidence="3">
    <location>
        <position position="106"/>
    </location>
</feature>
<dbReference type="Proteomes" id="UP001597083">
    <property type="component" value="Unassembled WGS sequence"/>
</dbReference>
<protein>
    <submittedName>
        <fullName evidence="3">Uncharacterized protein</fullName>
    </submittedName>
</protein>
<proteinExistence type="predicted"/>
<organism evidence="3 4">
    <name type="scientific">Actinomadura adrarensis</name>
    <dbReference type="NCBI Taxonomy" id="1819600"/>
    <lineage>
        <taxon>Bacteria</taxon>
        <taxon>Bacillati</taxon>
        <taxon>Actinomycetota</taxon>
        <taxon>Actinomycetes</taxon>
        <taxon>Streptosporangiales</taxon>
        <taxon>Thermomonosporaceae</taxon>
        <taxon>Actinomadura</taxon>
    </lineage>
</organism>
<feature type="region of interest" description="Disordered" evidence="1">
    <location>
        <begin position="1"/>
        <end position="28"/>
    </location>
</feature>
<gene>
    <name evidence="3" type="ORF">ACFQ07_18140</name>
</gene>
<feature type="transmembrane region" description="Helical" evidence="2">
    <location>
        <begin position="35"/>
        <end position="52"/>
    </location>
</feature>
<name>A0ABW3CKB1_9ACTN</name>
<comment type="caution">
    <text evidence="3">The sequence shown here is derived from an EMBL/GenBank/DDBJ whole genome shotgun (WGS) entry which is preliminary data.</text>
</comment>
<keyword evidence="4" id="KW-1185">Reference proteome</keyword>
<keyword evidence="2" id="KW-1133">Transmembrane helix</keyword>
<evidence type="ECO:0000313" key="4">
    <source>
        <dbReference type="Proteomes" id="UP001597083"/>
    </source>
</evidence>
<keyword evidence="2" id="KW-0812">Transmembrane</keyword>
<feature type="compositionally biased region" description="Basic residues" evidence="1">
    <location>
        <begin position="97"/>
        <end position="106"/>
    </location>
</feature>
<dbReference type="EMBL" id="JBHTIR010002736">
    <property type="protein sequence ID" value="MFD0854163.1"/>
    <property type="molecule type" value="Genomic_DNA"/>
</dbReference>
<keyword evidence="2" id="KW-0472">Membrane</keyword>
<feature type="transmembrane region" description="Helical" evidence="2">
    <location>
        <begin position="58"/>
        <end position="78"/>
    </location>
</feature>
<feature type="compositionally biased region" description="Basic and acidic residues" evidence="1">
    <location>
        <begin position="15"/>
        <end position="27"/>
    </location>
</feature>
<evidence type="ECO:0000313" key="3">
    <source>
        <dbReference type="EMBL" id="MFD0854163.1"/>
    </source>
</evidence>
<evidence type="ECO:0000256" key="1">
    <source>
        <dbReference type="SAM" id="MobiDB-lite"/>
    </source>
</evidence>
<feature type="compositionally biased region" description="Basic residues" evidence="1">
    <location>
        <begin position="1"/>
        <end position="14"/>
    </location>
</feature>
<accession>A0ABW3CKB1</accession>